<dbReference type="GO" id="GO:0006355">
    <property type="term" value="P:regulation of DNA-templated transcription"/>
    <property type="evidence" value="ECO:0007669"/>
    <property type="project" value="InterPro"/>
</dbReference>
<dbReference type="RefSeq" id="WP_166643292.1">
    <property type="nucleotide sequence ID" value="NZ_SOBW01000008.1"/>
</dbReference>
<keyword evidence="3" id="KW-1185">Reference proteome</keyword>
<reference evidence="2 3" key="1">
    <citation type="submission" date="2019-03" db="EMBL/GenBank/DDBJ databases">
        <title>Genomic Encyclopedia of Archaeal and Bacterial Type Strains, Phase II (KMG-II): from individual species to whole genera.</title>
        <authorList>
            <person name="Goeker M."/>
        </authorList>
    </citation>
    <scope>NUCLEOTIDE SEQUENCE [LARGE SCALE GENOMIC DNA]</scope>
    <source>
        <strain evidence="2 3">DSM 28135</strain>
    </source>
</reference>
<proteinExistence type="predicted"/>
<keyword evidence="1" id="KW-1133">Transmembrane helix</keyword>
<evidence type="ECO:0000313" key="3">
    <source>
        <dbReference type="Proteomes" id="UP000294689"/>
    </source>
</evidence>
<evidence type="ECO:0000313" key="2">
    <source>
        <dbReference type="EMBL" id="TDU40102.1"/>
    </source>
</evidence>
<sequence>MAKSNAQNGALSSDEAYAQYKNISDSMAISFPEDDIKTFRRSSFNETQLEKYLSMHFKRMDLLSHIKGHHIFVLNSYLHSGNWFKAIGFPKESIKSYQSFFLHYQLVEHELSEEDKNGFNVMRFFAHGILAENYANLGQMDSAEQQHQLNMDFTRNLDNFYYPSAINNYGLLLYWHKKELDSALHYFQKAYQITALKFPTHTLIGSIRDNIADVYVEQNLHEKAQPLYALNFDFYKTAINERTLKKDIPRLISAGAQLLTSNIQLNRLGAAQQIYEDLETIVKNQENSNSIQPESYLEFLKAKQYLLQQQHKIDAAYTTAKHIYAYSDSIHKVAAITDKRWQEEFNDATIDRIALNFKIDQMEKENKIKSQSAKLKLIGLVSSVFILLLLILFLSRRQHLVNAKTKQLLAEQQLENSALKVKQLHSEIKSKERDLSDFAISLTQNQEWTKHLAEHLEAIKLAPPEDRDVLLEALDQDINNKISFDSDTREFFERLDKLSDAFYSKLTSLYPNLSKNEIRLSSLIRLKIESRSIATLQNITMASLNTSRYRLRKKLDLSEDVDLDTFIQNL</sequence>
<accession>A0A4R7Q049</accession>
<dbReference type="Gene3D" id="1.25.40.10">
    <property type="entry name" value="Tetratricopeptide repeat domain"/>
    <property type="match status" value="1"/>
</dbReference>
<protein>
    <submittedName>
        <fullName evidence="2">Tetratricopeptide repeat protein</fullName>
    </submittedName>
</protein>
<keyword evidence="1" id="KW-0812">Transmembrane</keyword>
<keyword evidence="1" id="KW-0472">Membrane</keyword>
<gene>
    <name evidence="2" type="ORF">BXY82_2142</name>
</gene>
<dbReference type="SUPFAM" id="SSF46894">
    <property type="entry name" value="C-terminal effector domain of the bipartite response regulators"/>
    <property type="match status" value="1"/>
</dbReference>
<dbReference type="GO" id="GO:0003677">
    <property type="term" value="F:DNA binding"/>
    <property type="evidence" value="ECO:0007669"/>
    <property type="project" value="InterPro"/>
</dbReference>
<dbReference type="InterPro" id="IPR011990">
    <property type="entry name" value="TPR-like_helical_dom_sf"/>
</dbReference>
<dbReference type="InterPro" id="IPR016032">
    <property type="entry name" value="Sig_transdc_resp-reg_C-effctor"/>
</dbReference>
<dbReference type="SUPFAM" id="SSF48452">
    <property type="entry name" value="TPR-like"/>
    <property type="match status" value="1"/>
</dbReference>
<dbReference type="Proteomes" id="UP000294689">
    <property type="component" value="Unassembled WGS sequence"/>
</dbReference>
<feature type="transmembrane region" description="Helical" evidence="1">
    <location>
        <begin position="377"/>
        <end position="394"/>
    </location>
</feature>
<organism evidence="2 3">
    <name type="scientific">Gelidibacter sediminis</name>
    <dbReference type="NCBI Taxonomy" id="1608710"/>
    <lineage>
        <taxon>Bacteria</taxon>
        <taxon>Pseudomonadati</taxon>
        <taxon>Bacteroidota</taxon>
        <taxon>Flavobacteriia</taxon>
        <taxon>Flavobacteriales</taxon>
        <taxon>Flavobacteriaceae</taxon>
        <taxon>Gelidibacter</taxon>
    </lineage>
</organism>
<dbReference type="AlphaFoldDB" id="A0A4R7Q049"/>
<dbReference type="Pfam" id="PF13424">
    <property type="entry name" value="TPR_12"/>
    <property type="match status" value="1"/>
</dbReference>
<evidence type="ECO:0000256" key="1">
    <source>
        <dbReference type="SAM" id="Phobius"/>
    </source>
</evidence>
<comment type="caution">
    <text evidence="2">The sequence shown here is derived from an EMBL/GenBank/DDBJ whole genome shotgun (WGS) entry which is preliminary data.</text>
</comment>
<dbReference type="EMBL" id="SOBW01000008">
    <property type="protein sequence ID" value="TDU40102.1"/>
    <property type="molecule type" value="Genomic_DNA"/>
</dbReference>
<name>A0A4R7Q049_9FLAO</name>